<feature type="domain" description="Ribosomal RNA methyltransferase SPB1-like C-terminal" evidence="11">
    <location>
        <begin position="611"/>
        <end position="818"/>
    </location>
</feature>
<dbReference type="Pfam" id="PF11861">
    <property type="entry name" value="DUF3381"/>
    <property type="match status" value="1"/>
</dbReference>
<evidence type="ECO:0000256" key="1">
    <source>
        <dbReference type="ARBA" id="ARBA00004604"/>
    </source>
</evidence>
<comment type="subcellular location">
    <subcellularLocation>
        <location evidence="1 8">Nucleus</location>
        <location evidence="1 8">Nucleolus</location>
    </subcellularLocation>
</comment>
<evidence type="ECO:0000256" key="6">
    <source>
        <dbReference type="ARBA" id="ARBA00022691"/>
    </source>
</evidence>
<evidence type="ECO:0000256" key="2">
    <source>
        <dbReference type="ARBA" id="ARBA00022517"/>
    </source>
</evidence>
<dbReference type="HAMAP" id="MF_03163">
    <property type="entry name" value="RNA_methyltr_E_SPB1"/>
    <property type="match status" value="1"/>
</dbReference>
<dbReference type="PANTHER" id="PTHR10920:SF13">
    <property type="entry name" value="PRE-RRNA 2'-O-RIBOSE RNA METHYLTRANSFERASE FTSJ3"/>
    <property type="match status" value="1"/>
</dbReference>
<feature type="binding site" evidence="8">
    <location>
        <position position="76"/>
    </location>
    <ligand>
        <name>S-adenosyl-L-methionine</name>
        <dbReference type="ChEBI" id="CHEBI:59789"/>
    </ligand>
</feature>
<keyword evidence="3 8" id="KW-0698">rRNA processing</keyword>
<feature type="binding site" evidence="8">
    <location>
        <position position="92"/>
    </location>
    <ligand>
        <name>S-adenosyl-L-methionine</name>
        <dbReference type="ChEBI" id="CHEBI:59789"/>
    </ligand>
</feature>
<feature type="domain" description="DUF3381" evidence="12">
    <location>
        <begin position="238"/>
        <end position="391"/>
    </location>
</feature>
<dbReference type="GO" id="GO:0000466">
    <property type="term" value="P:maturation of 5.8S rRNA from tricistronic rRNA transcript (SSU-rRNA, 5.8S rRNA, LSU-rRNA)"/>
    <property type="evidence" value="ECO:0007669"/>
    <property type="project" value="TreeGrafter"/>
</dbReference>
<dbReference type="HAMAP" id="MF_01547">
    <property type="entry name" value="RNA_methyltr_E"/>
    <property type="match status" value="1"/>
</dbReference>
<dbReference type="InterPro" id="IPR002877">
    <property type="entry name" value="RNA_MeTrfase_FtsJ_dom"/>
</dbReference>
<feature type="coiled-coil region" evidence="8">
    <location>
        <begin position="718"/>
        <end position="755"/>
    </location>
</feature>
<evidence type="ECO:0000256" key="5">
    <source>
        <dbReference type="ARBA" id="ARBA00022679"/>
    </source>
</evidence>
<feature type="region of interest" description="Disordered" evidence="9">
    <location>
        <begin position="594"/>
        <end position="633"/>
    </location>
</feature>
<dbReference type="GO" id="GO:0016435">
    <property type="term" value="F:rRNA (guanine) methyltransferase activity"/>
    <property type="evidence" value="ECO:0007669"/>
    <property type="project" value="TreeGrafter"/>
</dbReference>
<evidence type="ECO:0000259" key="10">
    <source>
        <dbReference type="Pfam" id="PF01728"/>
    </source>
</evidence>
<evidence type="ECO:0000259" key="12">
    <source>
        <dbReference type="Pfam" id="PF11861"/>
    </source>
</evidence>
<feature type="binding site" evidence="8">
    <location>
        <position position="56"/>
    </location>
    <ligand>
        <name>S-adenosyl-L-methionine</name>
        <dbReference type="ChEBI" id="CHEBI:59789"/>
    </ligand>
</feature>
<feature type="domain" description="Ribosomal RNA methyltransferase FtsJ" evidence="10">
    <location>
        <begin position="24"/>
        <end position="200"/>
    </location>
</feature>
<feature type="compositionally biased region" description="Acidic residues" evidence="9">
    <location>
        <begin position="481"/>
        <end position="496"/>
    </location>
</feature>
<feature type="region of interest" description="Disordered" evidence="9">
    <location>
        <begin position="815"/>
        <end position="843"/>
    </location>
</feature>
<keyword evidence="14" id="KW-1185">Reference proteome</keyword>
<evidence type="ECO:0000256" key="3">
    <source>
        <dbReference type="ARBA" id="ARBA00022552"/>
    </source>
</evidence>
<feature type="compositionally biased region" description="Basic residues" evidence="9">
    <location>
        <begin position="816"/>
        <end position="829"/>
    </location>
</feature>
<dbReference type="InterPro" id="IPR015507">
    <property type="entry name" value="rRNA-MeTfrase_E"/>
</dbReference>
<dbReference type="GO" id="GO:0000463">
    <property type="term" value="P:maturation of LSU-rRNA from tricistronic rRNA transcript (SSU-rRNA, 5.8S rRNA, LSU-rRNA)"/>
    <property type="evidence" value="ECO:0007669"/>
    <property type="project" value="TreeGrafter"/>
</dbReference>
<evidence type="ECO:0000256" key="7">
    <source>
        <dbReference type="ARBA" id="ARBA00023242"/>
    </source>
</evidence>
<dbReference type="AlphaFoldDB" id="A0A8J2KWN5"/>
<keyword evidence="6 8" id="KW-0949">S-adenosyl-L-methionine</keyword>
<keyword evidence="8" id="KW-0175">Coiled coil</keyword>
<dbReference type="InterPro" id="IPR028589">
    <property type="entry name" value="SPB1-like"/>
</dbReference>
<dbReference type="InterPro" id="IPR050082">
    <property type="entry name" value="RNA_methyltr_RlmE"/>
</dbReference>
<evidence type="ECO:0000256" key="8">
    <source>
        <dbReference type="HAMAP-Rule" id="MF_03163"/>
    </source>
</evidence>
<dbReference type="EMBL" id="CAJVCH010527790">
    <property type="protein sequence ID" value="CAG7822901.1"/>
    <property type="molecule type" value="Genomic_DNA"/>
</dbReference>
<evidence type="ECO:0000256" key="4">
    <source>
        <dbReference type="ARBA" id="ARBA00022603"/>
    </source>
</evidence>
<dbReference type="OrthoDB" id="1287559at2759"/>
<dbReference type="InterPro" id="IPR012920">
    <property type="entry name" value="rRNA_MeTfrase_SPB1-like_C"/>
</dbReference>
<name>A0A8J2KWN5_9HEXA</name>
<sequence length="843" mass="95874">MGKKTKVGKQRKDKFYHLAKETGYRSRAAFKLIQLNRKFEFLQKSKVLVDLCAAPGGWMQVAVEHMPVGSVIVGVDLFPIKPVSGCIGIQEDITTPRCLQLLRKELKTWKADVVLHDGAPNVGQNWLHDAYSQSCLTLSAFKLATDLLRPGGFFVTKVFRSKDYNSLVWVLQQFFKNVFSTKPAASRAESAEIFVVCKGYLAPSTIDPKFLDPKFVFEDIEVPESGKQLLHLLQGVGKKKKADGYPTGEALLYRPIKASDFIQSTDHIELLANTSQIIIDEEWISKSEKTTQDIKHHCEDVKVLGRKEIRQLIHWRKALREKLDQFAKLKSETKNEVTEIGSTQEMEIEEDSEEETNKLDRVIEELKQAEEREAKKKKKKLLKERRKVHEKTNLKMILPGDAGPTDTQEDLLFSLKSVRSKNDVENLTDGSKMPEVQQEPELTFEEELKQHMEKSRAKRVSFNKEKEMLDSSGRYYRKIDDAEEVEPESEDEDEPDLDKGLGFEKKKIKKIAMDESDEDLSDSGDLDMEEVAPIDSHPLITDLDHSSKDQKRLRKAQMWFDKSIFEGLEDDSDEDAELDRVSESFVRKGVQVIGYQGKTEPAKPTSQKKADVNLSESKKRKQKEADDFENVGAAPKSNKKVKLDIKGMALGTLMVQSQKNKRDLMDDGWNKYAFNDTGLPEWFVDDEKKHNRKPLPVPSSLVDEYKNSLTEINARPIKKVAEAKARKKKRAIRKLEKAKKKAEQILDKGDMTETEKANQIRQVYKKAMTTKKKEVTYVVAKKFNTGKRAKRPAGVKGSYKVVDPRMKKDLRAMKAVAKKKGGKSGKGKPSRGAPGRGKARGRK</sequence>
<dbReference type="Pfam" id="PF07780">
    <property type="entry name" value="Spb1_C"/>
    <property type="match status" value="1"/>
</dbReference>
<evidence type="ECO:0000256" key="9">
    <source>
        <dbReference type="SAM" id="MobiDB-lite"/>
    </source>
</evidence>
<comment type="similarity">
    <text evidence="8">Belongs to the class I-like SAM-binding methyltransferase superfamily. RNA methyltransferase RlmE family. SPB1 subfamily.</text>
</comment>
<keyword evidence="5 8" id="KW-0808">Transferase</keyword>
<dbReference type="InterPro" id="IPR024576">
    <property type="entry name" value="rRNA_MeTfrase_Spb1_DUF3381"/>
</dbReference>
<dbReference type="PANTHER" id="PTHR10920">
    <property type="entry name" value="RIBOSOMAL RNA METHYLTRANSFERASE"/>
    <property type="match status" value="1"/>
</dbReference>
<dbReference type="GO" id="GO:0030687">
    <property type="term" value="C:preribosome, large subunit precursor"/>
    <property type="evidence" value="ECO:0007669"/>
    <property type="project" value="TreeGrafter"/>
</dbReference>
<comment type="catalytic activity">
    <reaction evidence="8">
        <text>a ribonucleotide in rRNA + S-adenosyl-L-methionine = a 2'-O-methylribonucleotide in rRNA + S-adenosyl-L-homocysteine + H(+)</text>
        <dbReference type="Rhea" id="RHEA:48628"/>
        <dbReference type="Rhea" id="RHEA-COMP:12164"/>
        <dbReference type="Rhea" id="RHEA-COMP:12165"/>
        <dbReference type="ChEBI" id="CHEBI:15378"/>
        <dbReference type="ChEBI" id="CHEBI:57856"/>
        <dbReference type="ChEBI" id="CHEBI:59789"/>
        <dbReference type="ChEBI" id="CHEBI:90675"/>
        <dbReference type="ChEBI" id="CHEBI:90676"/>
    </reaction>
</comment>
<proteinExistence type="inferred from homology"/>
<feature type="active site" description="Proton acceptor" evidence="8">
    <location>
        <position position="157"/>
    </location>
</feature>
<protein>
    <recommendedName>
        <fullName evidence="8">Putative rRNA methyltransferase</fullName>
        <ecNumber evidence="8">2.1.1.-</ecNumber>
    </recommendedName>
    <alternativeName>
        <fullName evidence="8">2'-O-ribose RNA methyltransferase SPB1 homolog</fullName>
    </alternativeName>
</protein>
<dbReference type="FunFam" id="3.40.50.150:FF:000004">
    <property type="entry name" value="AdoMet-dependent rRNA methyltransferase SPB1"/>
    <property type="match status" value="1"/>
</dbReference>
<comment type="caution">
    <text evidence="13">The sequence shown here is derived from an EMBL/GenBank/DDBJ whole genome shotgun (WGS) entry which is preliminary data.</text>
</comment>
<dbReference type="EC" id="2.1.1.-" evidence="8"/>
<feature type="region of interest" description="Disordered" evidence="9">
    <location>
        <begin position="337"/>
        <end position="357"/>
    </location>
</feature>
<feature type="binding site" evidence="8">
    <location>
        <position position="58"/>
    </location>
    <ligand>
        <name>S-adenosyl-L-methionine</name>
        <dbReference type="ChEBI" id="CHEBI:59789"/>
    </ligand>
</feature>
<feature type="binding site" evidence="8">
    <location>
        <position position="117"/>
    </location>
    <ligand>
        <name>S-adenosyl-L-methionine</name>
        <dbReference type="ChEBI" id="CHEBI:59789"/>
    </ligand>
</feature>
<accession>A0A8J2KWN5</accession>
<keyword evidence="4 8" id="KW-0489">Methyltransferase</keyword>
<reference evidence="13" key="1">
    <citation type="submission" date="2021-06" db="EMBL/GenBank/DDBJ databases">
        <authorList>
            <person name="Hodson N. C."/>
            <person name="Mongue J. A."/>
            <person name="Jaron S. K."/>
        </authorList>
    </citation>
    <scope>NUCLEOTIDE SEQUENCE</scope>
</reference>
<organism evidence="13 14">
    <name type="scientific">Allacma fusca</name>
    <dbReference type="NCBI Taxonomy" id="39272"/>
    <lineage>
        <taxon>Eukaryota</taxon>
        <taxon>Metazoa</taxon>
        <taxon>Ecdysozoa</taxon>
        <taxon>Arthropoda</taxon>
        <taxon>Hexapoda</taxon>
        <taxon>Collembola</taxon>
        <taxon>Symphypleona</taxon>
        <taxon>Sminthuridae</taxon>
        <taxon>Allacma</taxon>
    </lineage>
</organism>
<evidence type="ECO:0000313" key="13">
    <source>
        <dbReference type="EMBL" id="CAG7822901.1"/>
    </source>
</evidence>
<dbReference type="Proteomes" id="UP000708208">
    <property type="component" value="Unassembled WGS sequence"/>
</dbReference>
<comment type="function">
    <text evidence="8">Probable methyltransferase involved in the maturation of rRNA and in the biogenesis of ribosomal subunits.</text>
</comment>
<evidence type="ECO:0000313" key="14">
    <source>
        <dbReference type="Proteomes" id="UP000708208"/>
    </source>
</evidence>
<dbReference type="GO" id="GO:0008650">
    <property type="term" value="F:rRNA (uridine-2'-O-)-methyltransferase activity"/>
    <property type="evidence" value="ECO:0007669"/>
    <property type="project" value="TreeGrafter"/>
</dbReference>
<keyword evidence="7 8" id="KW-0539">Nucleus</keyword>
<evidence type="ECO:0000259" key="11">
    <source>
        <dbReference type="Pfam" id="PF07780"/>
    </source>
</evidence>
<gene>
    <name evidence="13" type="ORF">AFUS01_LOCUS33144</name>
</gene>
<keyword evidence="2 8" id="KW-0690">Ribosome biogenesis</keyword>
<dbReference type="GO" id="GO:0005730">
    <property type="term" value="C:nucleolus"/>
    <property type="evidence" value="ECO:0007669"/>
    <property type="project" value="UniProtKB-SubCell"/>
</dbReference>
<dbReference type="Pfam" id="PF01728">
    <property type="entry name" value="FtsJ"/>
    <property type="match status" value="1"/>
</dbReference>
<feature type="compositionally biased region" description="Acidic residues" evidence="9">
    <location>
        <begin position="514"/>
        <end position="532"/>
    </location>
</feature>
<feature type="region of interest" description="Disordered" evidence="9">
    <location>
        <begin position="473"/>
        <end position="552"/>
    </location>
</feature>